<evidence type="ECO:0000313" key="2">
    <source>
        <dbReference type="EMBL" id="OAO15788.1"/>
    </source>
</evidence>
<proteinExistence type="predicted"/>
<comment type="caution">
    <text evidence="2">The sequence shown here is derived from an EMBL/GenBank/DDBJ whole genome shotgun (WGS) entry which is preliminary data.</text>
</comment>
<name>A0A196SFK1_BLAHN</name>
<keyword evidence="1" id="KW-0812">Transmembrane</keyword>
<accession>A0A196SFK1</accession>
<protein>
    <submittedName>
        <fullName evidence="2">Uncharacterized protein</fullName>
    </submittedName>
</protein>
<feature type="transmembrane region" description="Helical" evidence="1">
    <location>
        <begin position="182"/>
        <end position="204"/>
    </location>
</feature>
<gene>
    <name evidence="2" type="ORF">AV274_2503</name>
</gene>
<organism evidence="2 3">
    <name type="scientific">Blastocystis sp. subtype 1 (strain ATCC 50177 / NandII)</name>
    <dbReference type="NCBI Taxonomy" id="478820"/>
    <lineage>
        <taxon>Eukaryota</taxon>
        <taxon>Sar</taxon>
        <taxon>Stramenopiles</taxon>
        <taxon>Bigyra</taxon>
        <taxon>Opalozoa</taxon>
        <taxon>Opalinata</taxon>
        <taxon>Blastocystidae</taxon>
        <taxon>Blastocystis</taxon>
    </lineage>
</organism>
<dbReference type="EMBL" id="LXWW01000118">
    <property type="protein sequence ID" value="OAO15788.1"/>
    <property type="molecule type" value="Genomic_DNA"/>
</dbReference>
<keyword evidence="1" id="KW-0472">Membrane</keyword>
<dbReference type="Proteomes" id="UP000078348">
    <property type="component" value="Unassembled WGS sequence"/>
</dbReference>
<sequence length="242" mass="27095">MVVSGITLHSAGDEHSHTHGLSRDLCGSYSLCYPNGTQSLKLVYQFFDYADTDTDFFIANATLYSDASCSSELEILTVSLWNRIHNYSDPVLFYMREYAYGIMRNPSPLLPPSALHSLVLLNVSTDVSCLFPNASSLLTGMEGEMALKLQYNNLHISLDGLPEQCLPLSGFDFCTLSSIQNIIIFVFIVIIVVLILGFLFYSCWSEIVVLHRQWMKKHALKKRQGPKVISSPIPLSVNPYTL</sequence>
<reference evidence="2 3" key="1">
    <citation type="submission" date="2016-05" db="EMBL/GenBank/DDBJ databases">
        <title>Nuclear genome of Blastocystis sp. subtype 1 NandII.</title>
        <authorList>
            <person name="Gentekaki E."/>
            <person name="Curtis B."/>
            <person name="Stairs C."/>
            <person name="Eme L."/>
            <person name="Herman E."/>
            <person name="Klimes V."/>
            <person name="Arias M.C."/>
            <person name="Elias M."/>
            <person name="Hilliou F."/>
            <person name="Klute M."/>
            <person name="Malik S.-B."/>
            <person name="Pightling A."/>
            <person name="Rachubinski R."/>
            <person name="Salas D."/>
            <person name="Schlacht A."/>
            <person name="Suga H."/>
            <person name="Archibald J."/>
            <person name="Ball S.G."/>
            <person name="Clark G."/>
            <person name="Dacks J."/>
            <person name="Van Der Giezen M."/>
            <person name="Tsaousis A."/>
            <person name="Roger A."/>
        </authorList>
    </citation>
    <scope>NUCLEOTIDE SEQUENCE [LARGE SCALE GENOMIC DNA]</scope>
    <source>
        <strain evidence="3">ATCC 50177 / NandII</strain>
    </source>
</reference>
<evidence type="ECO:0000313" key="3">
    <source>
        <dbReference type="Proteomes" id="UP000078348"/>
    </source>
</evidence>
<dbReference type="AlphaFoldDB" id="A0A196SFK1"/>
<keyword evidence="1" id="KW-1133">Transmembrane helix</keyword>
<evidence type="ECO:0000256" key="1">
    <source>
        <dbReference type="SAM" id="Phobius"/>
    </source>
</evidence>
<keyword evidence="3" id="KW-1185">Reference proteome</keyword>